<accession>A0A292ZLD0</accession>
<dbReference type="Pfam" id="PF00725">
    <property type="entry name" value="3HCDH"/>
    <property type="match status" value="2"/>
</dbReference>
<comment type="catalytic activity">
    <reaction evidence="12">
        <text>a (3S)-3-hydroxyacyl-CoA + NAD(+) = a 3-oxoacyl-CoA + NADH + H(+)</text>
        <dbReference type="Rhea" id="RHEA:22432"/>
        <dbReference type="ChEBI" id="CHEBI:15378"/>
        <dbReference type="ChEBI" id="CHEBI:57318"/>
        <dbReference type="ChEBI" id="CHEBI:57540"/>
        <dbReference type="ChEBI" id="CHEBI:57945"/>
        <dbReference type="ChEBI" id="CHEBI:90726"/>
        <dbReference type="EC" id="1.1.1.35"/>
    </reaction>
</comment>
<evidence type="ECO:0000313" key="16">
    <source>
        <dbReference type="Proteomes" id="UP000221538"/>
    </source>
</evidence>
<evidence type="ECO:0000256" key="12">
    <source>
        <dbReference type="ARBA" id="ARBA00049556"/>
    </source>
</evidence>
<dbReference type="InterPro" id="IPR036291">
    <property type="entry name" value="NAD(P)-bd_dom_sf"/>
</dbReference>
<dbReference type="CDD" id="cd06558">
    <property type="entry name" value="crotonase-like"/>
    <property type="match status" value="1"/>
</dbReference>
<evidence type="ECO:0000256" key="9">
    <source>
        <dbReference type="ARBA" id="ARBA00023235"/>
    </source>
</evidence>
<keyword evidence="10 15" id="KW-0456">Lyase</keyword>
<proteinExistence type="predicted"/>
<dbReference type="EMBL" id="BEWI01000032">
    <property type="protein sequence ID" value="GAY23679.1"/>
    <property type="molecule type" value="Genomic_DNA"/>
</dbReference>
<feature type="domain" description="3-hydroxyacyl-CoA dehydrogenase C-terminal" evidence="13">
    <location>
        <begin position="596"/>
        <end position="681"/>
    </location>
</feature>
<evidence type="ECO:0000313" key="15">
    <source>
        <dbReference type="EMBL" id="GAY23679.1"/>
    </source>
</evidence>
<keyword evidence="8" id="KW-0576">Peroxisome</keyword>
<dbReference type="Gene3D" id="3.90.226.10">
    <property type="entry name" value="2-enoyl-CoA Hydratase, Chain A, domain 1"/>
    <property type="match status" value="1"/>
</dbReference>
<sequence length="695" mass="73276">MAVEMTRAGATIVLRLSNGPVNALSVGNGFVEELGAKVAEAASDPACRAIVIAGAGRMFCGGADIGDFDGDPEQVDRLRHLIATVEACGKPVIMAIHGMALGGGLELAMAGHYRVAQAGSRLGLPEVTLGLLPGAGGTQRLPRLIGAGAALDMMLSGKPMTAERALSGGLVDQLVDGDVVEAALEVARNVPPLRRSGTLPVPADLAGAVASRRAKLRAGLSQAPARIVDCVAALSGDLAAGLALEAALFGELLRSEASRGLRHAFFGERTVARIPGLAPDVRPRDVGHVGVVGGGLMGTGIALALLNAGLPVTMAELRPEALAKAEATICKTIQRDVEKGRIGQDVADARIAAFTAATELEALADADLVIEAVFEDMGVKKQVFSALDAIARPDAILASNTSTLDLDAIAALVADPSRVVGLHFFSPANIMRLLEVVRGRETAPDALATAMALGKRIGKVGVVSGVCDGFIGNRMFEEYLRQVWFMLEEGALPQQIDAAMERWGMAMGPCRTMDLAGQDIGWAIRKRRMAEQPDRPYSGVIDRICELGRFGQKTGKGIYAYPDGRTAESDPEITRLIEDYSAETGLERRAFSDEEIVGRCLLALVNEGARIVEEGIAYRPVDVDMIYIHGYGFGRERGGPMFQADIMGLSTVLDRLRALAAGRNGWAWTPAPLIERLAAEGGRFGDLNIQDRNSI</sequence>
<dbReference type="EC" id="1.1.1.35" evidence="15"/>
<comment type="pathway">
    <text evidence="2">Lipid metabolism; fatty acid beta-oxidation.</text>
</comment>
<evidence type="ECO:0000256" key="5">
    <source>
        <dbReference type="ARBA" id="ARBA00023002"/>
    </source>
</evidence>
<reference evidence="15 16" key="1">
    <citation type="journal article" date="2013" name="Biodegradation">
        <title>Occurrence of 4-tert-butylphenol (4-t-BP) biodegradation in an aquatic sample caused by the presence of Spirodela polyrrhiza and isolation of a 4-t-BP-utilizing bacterium.</title>
        <authorList>
            <person name="Ogata Y."/>
            <person name="Toyama T."/>
            <person name="Yu N."/>
            <person name="Wang X."/>
            <person name="Sei K."/>
            <person name="Ike M."/>
        </authorList>
    </citation>
    <scope>NUCLEOTIDE SEQUENCE [LARGE SCALE GENOMIC DNA]</scope>
    <source>
        <strain evidence="15 16">OMI</strain>
    </source>
</reference>
<keyword evidence="4" id="KW-0442">Lipid degradation</keyword>
<dbReference type="EC" id="5.1.2.3" evidence="15"/>
<evidence type="ECO:0000256" key="10">
    <source>
        <dbReference type="ARBA" id="ARBA00023239"/>
    </source>
</evidence>
<organism evidence="15 16">
    <name type="scientific">Sphingobium fuliginis (strain ATCC 27551)</name>
    <dbReference type="NCBI Taxonomy" id="336203"/>
    <lineage>
        <taxon>Bacteria</taxon>
        <taxon>Pseudomonadati</taxon>
        <taxon>Pseudomonadota</taxon>
        <taxon>Alphaproteobacteria</taxon>
        <taxon>Sphingomonadales</taxon>
        <taxon>Sphingomonadaceae</taxon>
        <taxon>Sphingobium</taxon>
    </lineage>
</organism>
<keyword evidence="11" id="KW-0511">Multifunctional enzyme</keyword>
<keyword evidence="7" id="KW-0443">Lipid metabolism</keyword>
<dbReference type="GO" id="GO:0003857">
    <property type="term" value="F:(3S)-3-hydroxyacyl-CoA dehydrogenase (NAD+) activity"/>
    <property type="evidence" value="ECO:0007669"/>
    <property type="project" value="UniProtKB-EC"/>
</dbReference>
<dbReference type="InterPro" id="IPR001753">
    <property type="entry name" value="Enoyl-CoA_hydra/iso"/>
</dbReference>
<dbReference type="InterPro" id="IPR006176">
    <property type="entry name" value="3-OHacyl-CoA_DH_NAD-bd"/>
</dbReference>
<dbReference type="UniPathway" id="UPA00659"/>
<protein>
    <submittedName>
        <fullName evidence="15">Enoyl-CoA hydratase</fullName>
        <ecNumber evidence="15">1.1.1.35</ecNumber>
        <ecNumber evidence="15">4.2.1.17</ecNumber>
        <ecNumber evidence="15">5.1.2.3</ecNumber>
    </submittedName>
</protein>
<dbReference type="GO" id="GO:0070403">
    <property type="term" value="F:NAD+ binding"/>
    <property type="evidence" value="ECO:0007669"/>
    <property type="project" value="InterPro"/>
</dbReference>
<dbReference type="SUPFAM" id="SSF52096">
    <property type="entry name" value="ClpP/crotonase"/>
    <property type="match status" value="1"/>
</dbReference>
<dbReference type="FunFam" id="1.10.1040.50:FF:000006">
    <property type="entry name" value="Peroxisomal bifunctional enzyme"/>
    <property type="match status" value="1"/>
</dbReference>
<evidence type="ECO:0000256" key="6">
    <source>
        <dbReference type="ARBA" id="ARBA00023027"/>
    </source>
</evidence>
<evidence type="ECO:0000256" key="7">
    <source>
        <dbReference type="ARBA" id="ARBA00023098"/>
    </source>
</evidence>
<dbReference type="SUPFAM" id="SSF51735">
    <property type="entry name" value="NAD(P)-binding Rossmann-fold domains"/>
    <property type="match status" value="1"/>
</dbReference>
<keyword evidence="6" id="KW-0520">NAD</keyword>
<evidence type="ECO:0000259" key="14">
    <source>
        <dbReference type="Pfam" id="PF02737"/>
    </source>
</evidence>
<evidence type="ECO:0000256" key="3">
    <source>
        <dbReference type="ARBA" id="ARBA00022832"/>
    </source>
</evidence>
<dbReference type="SUPFAM" id="SSF48179">
    <property type="entry name" value="6-phosphogluconate dehydrogenase C-terminal domain-like"/>
    <property type="match status" value="2"/>
</dbReference>
<dbReference type="EC" id="4.2.1.17" evidence="15"/>
<dbReference type="RefSeq" id="WP_099186532.1">
    <property type="nucleotide sequence ID" value="NZ_BEWI01000032.1"/>
</dbReference>
<dbReference type="Gene3D" id="1.10.1040.50">
    <property type="match status" value="1"/>
</dbReference>
<reference evidence="15 16" key="2">
    <citation type="journal article" date="2013" name="Environ. Sci. Technol.">
        <title>The 4-tert-butylphenol-utilizing bacterium Sphingobium fuliginis OMI can degrade bisphenols via phenolic ring hydroxylation and meta-cleavage pathway.</title>
        <authorList>
            <person name="Ogata Y."/>
            <person name="Goda S."/>
            <person name="Toyama T."/>
            <person name="Sei K."/>
            <person name="Ike M."/>
        </authorList>
    </citation>
    <scope>NUCLEOTIDE SEQUENCE [LARGE SCALE GENOMIC DNA]</scope>
    <source>
        <strain evidence="15 16">OMI</strain>
    </source>
</reference>
<evidence type="ECO:0000256" key="2">
    <source>
        <dbReference type="ARBA" id="ARBA00005005"/>
    </source>
</evidence>
<evidence type="ECO:0000256" key="11">
    <source>
        <dbReference type="ARBA" id="ARBA00023268"/>
    </source>
</evidence>
<dbReference type="FunFam" id="3.40.50.720:FF:000009">
    <property type="entry name" value="Fatty oxidation complex, alpha subunit"/>
    <property type="match status" value="1"/>
</dbReference>
<comment type="caution">
    <text evidence="15">The sequence shown here is derived from an EMBL/GenBank/DDBJ whole genome shotgun (WGS) entry which is preliminary data.</text>
</comment>
<dbReference type="InterPro" id="IPR029045">
    <property type="entry name" value="ClpP/crotonase-like_dom_sf"/>
</dbReference>
<dbReference type="PANTHER" id="PTHR23309:SF51">
    <property type="entry name" value="3-HYDROXYACYL-COA DEHYDROGENASE-RELATED"/>
    <property type="match status" value="1"/>
</dbReference>
<dbReference type="Gene3D" id="3.40.50.720">
    <property type="entry name" value="NAD(P)-binding Rossmann-like Domain"/>
    <property type="match status" value="1"/>
</dbReference>
<gene>
    <name evidence="15" type="ORF">SFOMI_4257</name>
</gene>
<dbReference type="GO" id="GO:0008692">
    <property type="term" value="F:3-hydroxybutyryl-CoA epimerase activity"/>
    <property type="evidence" value="ECO:0007669"/>
    <property type="project" value="UniProtKB-EC"/>
</dbReference>
<comment type="subcellular location">
    <subcellularLocation>
        <location evidence="1">Peroxisome</location>
    </subcellularLocation>
</comment>
<keyword evidence="5 15" id="KW-0560">Oxidoreductase</keyword>
<evidence type="ECO:0000256" key="4">
    <source>
        <dbReference type="ARBA" id="ARBA00022963"/>
    </source>
</evidence>
<dbReference type="Pfam" id="PF02737">
    <property type="entry name" value="3HCDH_N"/>
    <property type="match status" value="1"/>
</dbReference>
<evidence type="ECO:0000256" key="1">
    <source>
        <dbReference type="ARBA" id="ARBA00004275"/>
    </source>
</evidence>
<dbReference type="GO" id="GO:0004300">
    <property type="term" value="F:enoyl-CoA hydratase activity"/>
    <property type="evidence" value="ECO:0007669"/>
    <property type="project" value="UniProtKB-EC"/>
</dbReference>
<dbReference type="Proteomes" id="UP000221538">
    <property type="component" value="Unassembled WGS sequence"/>
</dbReference>
<dbReference type="InterPro" id="IPR006108">
    <property type="entry name" value="3HC_DH_C"/>
</dbReference>
<dbReference type="AlphaFoldDB" id="A0A292ZLD0"/>
<evidence type="ECO:0000259" key="13">
    <source>
        <dbReference type="Pfam" id="PF00725"/>
    </source>
</evidence>
<dbReference type="InterPro" id="IPR008927">
    <property type="entry name" value="6-PGluconate_DH-like_C_sf"/>
</dbReference>
<feature type="domain" description="3-hydroxyacyl-CoA dehydrogenase C-terminal" evidence="13">
    <location>
        <begin position="469"/>
        <end position="561"/>
    </location>
</feature>
<dbReference type="GO" id="GO:0006635">
    <property type="term" value="P:fatty acid beta-oxidation"/>
    <property type="evidence" value="ECO:0007669"/>
    <property type="project" value="UniProtKB-UniPathway"/>
</dbReference>
<keyword evidence="3" id="KW-0276">Fatty acid metabolism</keyword>
<dbReference type="Pfam" id="PF00378">
    <property type="entry name" value="ECH_1"/>
    <property type="match status" value="1"/>
</dbReference>
<feature type="domain" description="3-hydroxyacyl-CoA dehydrogenase NAD binding" evidence="14">
    <location>
        <begin position="288"/>
        <end position="464"/>
    </location>
</feature>
<dbReference type="PANTHER" id="PTHR23309">
    <property type="entry name" value="3-HYDROXYACYL-COA DEHYROGENASE"/>
    <property type="match status" value="1"/>
</dbReference>
<name>A0A292ZLD0_SPHSA</name>
<keyword evidence="9 15" id="KW-0413">Isomerase</keyword>
<evidence type="ECO:0000256" key="8">
    <source>
        <dbReference type="ARBA" id="ARBA00023140"/>
    </source>
</evidence>